<name>A0A1H9ZDJ0_9PROT</name>
<dbReference type="RefSeq" id="WP_090656213.1">
    <property type="nucleotide sequence ID" value="NZ_FOIA01000004.1"/>
</dbReference>
<reference evidence="3" key="1">
    <citation type="submission" date="2016-10" db="EMBL/GenBank/DDBJ databases">
        <authorList>
            <person name="Varghese N."/>
            <person name="Submissions S."/>
        </authorList>
    </citation>
    <scope>NUCLEOTIDE SEQUENCE [LARGE SCALE GENOMIC DNA]</scope>
    <source>
        <strain evidence="3">Nm71</strain>
    </source>
</reference>
<feature type="transmembrane region" description="Helical" evidence="1">
    <location>
        <begin position="34"/>
        <end position="57"/>
    </location>
</feature>
<feature type="transmembrane region" description="Helical" evidence="1">
    <location>
        <begin position="269"/>
        <end position="290"/>
    </location>
</feature>
<gene>
    <name evidence="2" type="ORF">SAMN05216326_1046</name>
</gene>
<keyword evidence="1" id="KW-1133">Transmembrane helix</keyword>
<dbReference type="Proteomes" id="UP000199345">
    <property type="component" value="Unassembled WGS sequence"/>
</dbReference>
<proteinExistence type="predicted"/>
<feature type="transmembrane region" description="Helical" evidence="1">
    <location>
        <begin position="222"/>
        <end position="248"/>
    </location>
</feature>
<dbReference type="AlphaFoldDB" id="A0A1H9ZDJ0"/>
<accession>A0A1H9ZDJ0</accession>
<keyword evidence="1" id="KW-0472">Membrane</keyword>
<keyword evidence="3" id="KW-1185">Reference proteome</keyword>
<feature type="transmembrane region" description="Helical" evidence="1">
    <location>
        <begin position="143"/>
        <end position="162"/>
    </location>
</feature>
<keyword evidence="1" id="KW-0812">Transmembrane</keyword>
<evidence type="ECO:0000313" key="3">
    <source>
        <dbReference type="Proteomes" id="UP000199345"/>
    </source>
</evidence>
<evidence type="ECO:0008006" key="4">
    <source>
        <dbReference type="Google" id="ProtNLM"/>
    </source>
</evidence>
<evidence type="ECO:0000256" key="1">
    <source>
        <dbReference type="SAM" id="Phobius"/>
    </source>
</evidence>
<feature type="transmembrane region" description="Helical" evidence="1">
    <location>
        <begin position="109"/>
        <end position="131"/>
    </location>
</feature>
<protein>
    <recommendedName>
        <fullName evidence="4">Glycine zipper domain-containing protein</fullName>
    </recommendedName>
</protein>
<sequence length="621" mass="68375">MVSINRIIIFWVLSLGWLVSAHHAGGMIPDQQLWFVLLVTLLFGLPLYMAATYSVTIQRIHRANQFRSPGILYWFLNKRFMPYIGWALWSVTFTFLLVFYLGVTKKIEWIVFLLTVPVFSCFHAVFAPLAAREFRPYIALHKSLIWTRWATALAMAAFYVLYIKLASRYPSYASLSAAIEANSQGITGTSQSILILEVTRLLGFIEGLKAYALGNLHSFSDIIFLLAVFLCSAVLFYNIALAISSFMVPLSEYRRVLTPLQDVDAPSRIPPRSLAVSSALLTFFMLFIYVPSTVYIDAWLRSTPEVVERLHDTQRTVTTKIESLEKIGDDYYKPGTIAQTRQAYFEIVNELEASVLQLKKTSDQSFMLMAQNVDDYLDWYYSLPGEYERIVALATGKLELWMTEKLEAYLMQGNAFGPVQQSIEDALRKNEQLRAEYLDKISVILAENQIEPVTQQPEVIQYSPLDAIKEPPSNSVIINLENRLLISGGIGAAGAITGAIAGKVTGKVIAKGAISLGAKALVKVAAGKAASVLGGAAAGAASGAAIGSVFPGIGTAIGAALGGIIGGISVGLGVEHLLLKLEEHYSRDEFKKQILDAIDEAQLEFEESLGMPNHDSKTNTP</sequence>
<evidence type="ECO:0000313" key="2">
    <source>
        <dbReference type="EMBL" id="SES79637.1"/>
    </source>
</evidence>
<organism evidence="2 3">
    <name type="scientific">Nitrosomonas marina</name>
    <dbReference type="NCBI Taxonomy" id="917"/>
    <lineage>
        <taxon>Bacteria</taxon>
        <taxon>Pseudomonadati</taxon>
        <taxon>Pseudomonadota</taxon>
        <taxon>Betaproteobacteria</taxon>
        <taxon>Nitrosomonadales</taxon>
        <taxon>Nitrosomonadaceae</taxon>
        <taxon>Nitrosomonas</taxon>
    </lineage>
</organism>
<dbReference type="EMBL" id="FOIA01000004">
    <property type="protein sequence ID" value="SES79637.1"/>
    <property type="molecule type" value="Genomic_DNA"/>
</dbReference>
<feature type="transmembrane region" description="Helical" evidence="1">
    <location>
        <begin position="83"/>
        <end position="103"/>
    </location>
</feature>
<dbReference type="OrthoDB" id="3199629at2"/>